<dbReference type="Gene3D" id="3.40.50.1820">
    <property type="entry name" value="alpha/beta hydrolase"/>
    <property type="match status" value="1"/>
</dbReference>
<accession>A0A1H7NXR5</accession>
<organism evidence="3 4">
    <name type="scientific">Nonomuraea pusilla</name>
    <dbReference type="NCBI Taxonomy" id="46177"/>
    <lineage>
        <taxon>Bacteria</taxon>
        <taxon>Bacillati</taxon>
        <taxon>Actinomycetota</taxon>
        <taxon>Actinomycetes</taxon>
        <taxon>Streptosporangiales</taxon>
        <taxon>Streptosporangiaceae</taxon>
        <taxon>Nonomuraea</taxon>
    </lineage>
</organism>
<dbReference type="InterPro" id="IPR000073">
    <property type="entry name" value="AB_hydrolase_1"/>
</dbReference>
<evidence type="ECO:0000256" key="1">
    <source>
        <dbReference type="ARBA" id="ARBA00022801"/>
    </source>
</evidence>
<gene>
    <name evidence="3" type="ORF">SAMN05660976_02200</name>
</gene>
<dbReference type="STRING" id="46177.SAMN05660976_02200"/>
<keyword evidence="1" id="KW-0378">Hydrolase</keyword>
<dbReference type="GO" id="GO:0016787">
    <property type="term" value="F:hydrolase activity"/>
    <property type="evidence" value="ECO:0007669"/>
    <property type="project" value="UniProtKB-KW"/>
</dbReference>
<dbReference type="Proteomes" id="UP000198953">
    <property type="component" value="Unassembled WGS sequence"/>
</dbReference>
<dbReference type="RefSeq" id="WP_091099972.1">
    <property type="nucleotide sequence ID" value="NZ_FOBF01000004.1"/>
</dbReference>
<dbReference type="AlphaFoldDB" id="A0A1H7NXR5"/>
<keyword evidence="4" id="KW-1185">Reference proteome</keyword>
<dbReference type="PRINTS" id="PR00111">
    <property type="entry name" value="ABHYDROLASE"/>
</dbReference>
<dbReference type="PANTHER" id="PTHR43798">
    <property type="entry name" value="MONOACYLGLYCEROL LIPASE"/>
    <property type="match status" value="1"/>
</dbReference>
<dbReference type="PANTHER" id="PTHR43798:SF31">
    <property type="entry name" value="AB HYDROLASE SUPERFAMILY PROTEIN YCLE"/>
    <property type="match status" value="1"/>
</dbReference>
<reference evidence="3 4" key="1">
    <citation type="submission" date="2016-10" db="EMBL/GenBank/DDBJ databases">
        <authorList>
            <person name="de Groot N.N."/>
        </authorList>
    </citation>
    <scope>NUCLEOTIDE SEQUENCE [LARGE SCALE GENOMIC DNA]</scope>
    <source>
        <strain evidence="3 4">DSM 43357</strain>
    </source>
</reference>
<sequence length="296" mass="31157">MTAFATTRDGRALHHAVTGAGDPLVVLESGLGMPGAGWALVAPSVAQVTATLTYDRAGLGRSDPDRAPRDHARMAADLLDLLDHVGAERCVLAGHSLGGAVVQLFALRHPERVAGLVLVDPSVPPQEVPLPRSPAYLLARLLQPVGDLAERAGDLARLALARLGVRRPSGFQREVAAYLPDDVRDATLAALAGPAAIAATREESAAQQRSLRALHAVRPAGALPPVPVTVITAGLRPPGFTRVWDGLRDSHRRLVAGRPLGRHVMAERSGHLVPQEQPDLVAGEIVRVVEAVRRAG</sequence>
<protein>
    <submittedName>
        <fullName evidence="3">Pimeloyl-ACP methyl ester carboxylesterase</fullName>
    </submittedName>
</protein>
<dbReference type="InterPro" id="IPR029058">
    <property type="entry name" value="AB_hydrolase_fold"/>
</dbReference>
<evidence type="ECO:0000259" key="2">
    <source>
        <dbReference type="Pfam" id="PF12697"/>
    </source>
</evidence>
<evidence type="ECO:0000313" key="3">
    <source>
        <dbReference type="EMBL" id="SEL28176.1"/>
    </source>
</evidence>
<dbReference type="EMBL" id="FOBF01000004">
    <property type="protein sequence ID" value="SEL28176.1"/>
    <property type="molecule type" value="Genomic_DNA"/>
</dbReference>
<feature type="domain" description="AB hydrolase-1" evidence="2">
    <location>
        <begin position="25"/>
        <end position="282"/>
    </location>
</feature>
<dbReference type="SUPFAM" id="SSF53474">
    <property type="entry name" value="alpha/beta-Hydrolases"/>
    <property type="match status" value="1"/>
</dbReference>
<evidence type="ECO:0000313" key="4">
    <source>
        <dbReference type="Proteomes" id="UP000198953"/>
    </source>
</evidence>
<dbReference type="Pfam" id="PF12697">
    <property type="entry name" value="Abhydrolase_6"/>
    <property type="match status" value="1"/>
</dbReference>
<dbReference type="GO" id="GO:0016020">
    <property type="term" value="C:membrane"/>
    <property type="evidence" value="ECO:0007669"/>
    <property type="project" value="TreeGrafter"/>
</dbReference>
<name>A0A1H7NXR5_9ACTN</name>
<dbReference type="InterPro" id="IPR050266">
    <property type="entry name" value="AB_hydrolase_sf"/>
</dbReference>
<proteinExistence type="predicted"/>
<dbReference type="OrthoDB" id="7185741at2"/>